<reference evidence="1 2" key="1">
    <citation type="submission" date="2014-02" db="EMBL/GenBank/DDBJ databases">
        <title>The small core and large imbalanced accessory genome model reveals a collaborative survival strategy of Sorangium cellulosum strains in nature.</title>
        <authorList>
            <person name="Han K."/>
            <person name="Peng R."/>
            <person name="Blom J."/>
            <person name="Li Y.-Z."/>
        </authorList>
    </citation>
    <scope>NUCLEOTIDE SEQUENCE [LARGE SCALE GENOMIC DNA]</scope>
    <source>
        <strain evidence="1 2">So0011-07</strain>
    </source>
</reference>
<protein>
    <submittedName>
        <fullName evidence="1">Uncharacterized protein</fullName>
    </submittedName>
</protein>
<dbReference type="AlphaFoldDB" id="A0A150RLK8"/>
<comment type="caution">
    <text evidence="1">The sequence shown here is derived from an EMBL/GenBank/DDBJ whole genome shotgun (WGS) entry which is preliminary data.</text>
</comment>
<organism evidence="1 2">
    <name type="scientific">Sorangium cellulosum</name>
    <name type="common">Polyangium cellulosum</name>
    <dbReference type="NCBI Taxonomy" id="56"/>
    <lineage>
        <taxon>Bacteria</taxon>
        <taxon>Pseudomonadati</taxon>
        <taxon>Myxococcota</taxon>
        <taxon>Polyangia</taxon>
        <taxon>Polyangiales</taxon>
        <taxon>Polyangiaceae</taxon>
        <taxon>Sorangium</taxon>
    </lineage>
</organism>
<dbReference type="NCBIfam" id="NF041244">
    <property type="entry name" value="IglI_fam"/>
    <property type="match status" value="1"/>
</dbReference>
<dbReference type="EMBL" id="JEMB01002440">
    <property type="protein sequence ID" value="KYF81157.1"/>
    <property type="molecule type" value="Genomic_DNA"/>
</dbReference>
<sequence length="95" mass="10915">MVAQPFLDLLAKLRAFEVLVEKGDFSKAAVVAEDLQHIIESFDPRAYFPETFARFSALLSNHIDPLSEHLDDRESLAWKARSQFYRVDLDGFVRS</sequence>
<evidence type="ECO:0000313" key="1">
    <source>
        <dbReference type="EMBL" id="KYF81157.1"/>
    </source>
</evidence>
<name>A0A150RLK8_SORCE</name>
<dbReference type="Proteomes" id="UP000075635">
    <property type="component" value="Unassembled WGS sequence"/>
</dbReference>
<gene>
    <name evidence="1" type="ORF">BE17_20265</name>
</gene>
<accession>A0A150RLK8</accession>
<proteinExistence type="predicted"/>
<evidence type="ECO:0000313" key="2">
    <source>
        <dbReference type="Proteomes" id="UP000075635"/>
    </source>
</evidence>